<keyword evidence="2" id="KW-1185">Reference proteome</keyword>
<sequence length="78" mass="8800">MADVSKLVDDLKQTYDEIKLKAHLGSKDAQDEWEGLQQKWQHFQSQAELQKSAADVGDALKILGNEISEAFGRIRKSL</sequence>
<evidence type="ECO:0000313" key="2">
    <source>
        <dbReference type="Proteomes" id="UP001174932"/>
    </source>
</evidence>
<accession>A0ABT8YNH3</accession>
<reference evidence="1" key="1">
    <citation type="journal article" date="2015" name="Int. J. Syst. Evol. Microbiol.">
        <title>Rhizobium alvei sp. nov., isolated from a freshwater river.</title>
        <authorList>
            <person name="Sheu S.Y."/>
            <person name="Huang H.W."/>
            <person name="Young C.C."/>
            <person name="Chen W.M."/>
        </authorList>
    </citation>
    <scope>NUCLEOTIDE SEQUENCE</scope>
    <source>
        <strain evidence="1">TNR-22</strain>
    </source>
</reference>
<dbReference type="EMBL" id="JAUOZU010000009">
    <property type="protein sequence ID" value="MDO6965192.1"/>
    <property type="molecule type" value="Genomic_DNA"/>
</dbReference>
<proteinExistence type="predicted"/>
<dbReference type="Proteomes" id="UP001174932">
    <property type="component" value="Unassembled WGS sequence"/>
</dbReference>
<protein>
    <submittedName>
        <fullName evidence="1">Uncharacterized protein</fullName>
    </submittedName>
</protein>
<dbReference type="RefSeq" id="WP_304377123.1">
    <property type="nucleotide sequence ID" value="NZ_JAUOZU010000009.1"/>
</dbReference>
<comment type="caution">
    <text evidence="1">The sequence shown here is derived from an EMBL/GenBank/DDBJ whole genome shotgun (WGS) entry which is preliminary data.</text>
</comment>
<evidence type="ECO:0000313" key="1">
    <source>
        <dbReference type="EMBL" id="MDO6965192.1"/>
    </source>
</evidence>
<reference evidence="1" key="2">
    <citation type="submission" date="2023-07" db="EMBL/GenBank/DDBJ databases">
        <authorList>
            <person name="Shen H."/>
        </authorList>
    </citation>
    <scope>NUCLEOTIDE SEQUENCE</scope>
    <source>
        <strain evidence="1">TNR-22</strain>
    </source>
</reference>
<organism evidence="1 2">
    <name type="scientific">Rhizobium alvei</name>
    <dbReference type="NCBI Taxonomy" id="1132659"/>
    <lineage>
        <taxon>Bacteria</taxon>
        <taxon>Pseudomonadati</taxon>
        <taxon>Pseudomonadota</taxon>
        <taxon>Alphaproteobacteria</taxon>
        <taxon>Hyphomicrobiales</taxon>
        <taxon>Rhizobiaceae</taxon>
        <taxon>Rhizobium/Agrobacterium group</taxon>
        <taxon>Rhizobium</taxon>
    </lineage>
</organism>
<gene>
    <name evidence="1" type="ORF">Q4481_14590</name>
</gene>
<name>A0ABT8YNH3_9HYPH</name>